<proteinExistence type="predicted"/>
<sequence>MRSDTRKSAVGRGKEPSREGKAGPHGIWRRSRPRSGARRRRGATLLESLGYMIIAAIVIAGVGYQMAKAAEHGDRLEFLTAIATARTNLAQLKQAAAPAALNLDVDQMIALGVLPSSLADLARDSVGLATAWGSIGLDVSNSSMQLSLDSLTREQCFWMARGLKAGATLSARGLDLAGHQPTVQETFEACGRQPILVWKL</sequence>
<reference evidence="3 4" key="1">
    <citation type="submission" date="2017-04" db="EMBL/GenBank/DDBJ databases">
        <authorList>
            <person name="Afonso C.L."/>
            <person name="Miller P.J."/>
            <person name="Scott M.A."/>
            <person name="Spackman E."/>
            <person name="Goraichik I."/>
            <person name="Dimitrov K.M."/>
            <person name="Suarez D.L."/>
            <person name="Swayne D.E."/>
        </authorList>
    </citation>
    <scope>NUCLEOTIDE SEQUENCE [LARGE SCALE GENOMIC DNA]</scope>
    <source>
        <strain evidence="3 4">USBA 355</strain>
    </source>
</reference>
<dbReference type="Proteomes" id="UP000192917">
    <property type="component" value="Unassembled WGS sequence"/>
</dbReference>
<protein>
    <submittedName>
        <fullName evidence="3">Uncharacterized protein</fullName>
    </submittedName>
</protein>
<keyword evidence="4" id="KW-1185">Reference proteome</keyword>
<dbReference type="STRING" id="560819.SAMN05428998_10950"/>
<feature type="transmembrane region" description="Helical" evidence="2">
    <location>
        <begin position="48"/>
        <end position="67"/>
    </location>
</feature>
<keyword evidence="2" id="KW-0472">Membrane</keyword>
<accession>A0A1Y6BT06</accession>
<dbReference type="AlphaFoldDB" id="A0A1Y6BT06"/>
<keyword evidence="2" id="KW-1133">Transmembrane helix</keyword>
<feature type="compositionally biased region" description="Basic and acidic residues" evidence="1">
    <location>
        <begin position="1"/>
        <end position="22"/>
    </location>
</feature>
<evidence type="ECO:0000256" key="2">
    <source>
        <dbReference type="SAM" id="Phobius"/>
    </source>
</evidence>
<keyword evidence="2" id="KW-0812">Transmembrane</keyword>
<evidence type="ECO:0000313" key="4">
    <source>
        <dbReference type="Proteomes" id="UP000192917"/>
    </source>
</evidence>
<feature type="compositionally biased region" description="Basic residues" evidence="1">
    <location>
        <begin position="27"/>
        <end position="36"/>
    </location>
</feature>
<evidence type="ECO:0000313" key="3">
    <source>
        <dbReference type="EMBL" id="SMF27011.1"/>
    </source>
</evidence>
<feature type="region of interest" description="Disordered" evidence="1">
    <location>
        <begin position="1"/>
        <end position="36"/>
    </location>
</feature>
<name>A0A1Y6BT06_9PROT</name>
<dbReference type="EMBL" id="FWZX01000009">
    <property type="protein sequence ID" value="SMF27011.1"/>
    <property type="molecule type" value="Genomic_DNA"/>
</dbReference>
<evidence type="ECO:0000256" key="1">
    <source>
        <dbReference type="SAM" id="MobiDB-lite"/>
    </source>
</evidence>
<gene>
    <name evidence="3" type="ORF">SAMN05428998_10950</name>
</gene>
<organism evidence="3 4">
    <name type="scientific">Tistlia consotensis USBA 355</name>
    <dbReference type="NCBI Taxonomy" id="560819"/>
    <lineage>
        <taxon>Bacteria</taxon>
        <taxon>Pseudomonadati</taxon>
        <taxon>Pseudomonadota</taxon>
        <taxon>Alphaproteobacteria</taxon>
        <taxon>Rhodospirillales</taxon>
        <taxon>Rhodovibrionaceae</taxon>
        <taxon>Tistlia</taxon>
    </lineage>
</organism>